<evidence type="ECO:0008006" key="2">
    <source>
        <dbReference type="Google" id="ProtNLM"/>
    </source>
</evidence>
<gene>
    <name evidence="1" type="ORF">S01H4_36272</name>
</gene>
<name>X1ARJ2_9ZZZZ</name>
<dbReference type="AlphaFoldDB" id="X1ARJ2"/>
<sequence>MTDSQSGFRIYPLPESMNLDVKARRFQFEIEILVRAAWANIPVIEVPVSVSYAKGPLRISHFRPFVDFIRNTRTFYQLITRRLLIHPFTRGRKFPH</sequence>
<reference evidence="1" key="1">
    <citation type="journal article" date="2014" name="Front. Microbiol.">
        <title>High frequency of phylogenetically diverse reductive dehalogenase-homologous genes in deep subseafloor sedimentary metagenomes.</title>
        <authorList>
            <person name="Kawai M."/>
            <person name="Futagami T."/>
            <person name="Toyoda A."/>
            <person name="Takaki Y."/>
            <person name="Nishi S."/>
            <person name="Hori S."/>
            <person name="Arai W."/>
            <person name="Tsubouchi T."/>
            <person name="Morono Y."/>
            <person name="Uchiyama I."/>
            <person name="Ito T."/>
            <person name="Fujiyama A."/>
            <person name="Inagaki F."/>
            <person name="Takami H."/>
        </authorList>
    </citation>
    <scope>NUCLEOTIDE SEQUENCE</scope>
    <source>
        <strain evidence="1">Expedition CK06-06</strain>
    </source>
</reference>
<evidence type="ECO:0000313" key="1">
    <source>
        <dbReference type="EMBL" id="GAG85340.1"/>
    </source>
</evidence>
<organism evidence="1">
    <name type="scientific">marine sediment metagenome</name>
    <dbReference type="NCBI Taxonomy" id="412755"/>
    <lineage>
        <taxon>unclassified sequences</taxon>
        <taxon>metagenomes</taxon>
        <taxon>ecological metagenomes</taxon>
    </lineage>
</organism>
<accession>X1ARJ2</accession>
<comment type="caution">
    <text evidence="1">The sequence shown here is derived from an EMBL/GenBank/DDBJ whole genome shotgun (WGS) entry which is preliminary data.</text>
</comment>
<dbReference type="EMBL" id="BART01019371">
    <property type="protein sequence ID" value="GAG85340.1"/>
    <property type="molecule type" value="Genomic_DNA"/>
</dbReference>
<proteinExistence type="predicted"/>
<protein>
    <recommendedName>
        <fullName evidence="2">Glycosyltransferase 2-like domain-containing protein</fullName>
    </recommendedName>
</protein>